<dbReference type="eggNOG" id="COG1594">
    <property type="taxonomic scope" value="Bacteria"/>
</dbReference>
<proteinExistence type="predicted"/>
<dbReference type="HOGENOM" id="CLU_2735232_0_0_5"/>
<protein>
    <submittedName>
        <fullName evidence="1">Uncharacterized protein</fullName>
    </submittedName>
</protein>
<dbReference type="KEGG" id="mgm:Mmc1_1293"/>
<reference evidence="2" key="1">
    <citation type="journal article" date="2009" name="Appl. Environ. Microbiol.">
        <title>Complete genome sequence of the chemolithoautotrophic marine magnetotactic coccus strain MC-1.</title>
        <authorList>
            <person name="Schubbe S."/>
            <person name="Williams T.J."/>
            <person name="Xie G."/>
            <person name="Kiss H.E."/>
            <person name="Brettin T.S."/>
            <person name="Martinez D."/>
            <person name="Ross C.A."/>
            <person name="Schuler D."/>
            <person name="Cox B.L."/>
            <person name="Nealson K.H."/>
            <person name="Bazylinski D.A."/>
        </authorList>
    </citation>
    <scope>NUCLEOTIDE SEQUENCE [LARGE SCALE GENOMIC DNA]</scope>
    <source>
        <strain evidence="2">ATCC BAA-1437 / JCM 17883 / MC-1</strain>
    </source>
</reference>
<dbReference type="AlphaFoldDB" id="A0L761"/>
<dbReference type="STRING" id="156889.Mmc1_1293"/>
<name>A0L761_MAGMM</name>
<evidence type="ECO:0000313" key="2">
    <source>
        <dbReference type="Proteomes" id="UP000002586"/>
    </source>
</evidence>
<keyword evidence="2" id="KW-1185">Reference proteome</keyword>
<organism evidence="1 2">
    <name type="scientific">Magnetococcus marinus (strain ATCC BAA-1437 / JCM 17883 / MC-1)</name>
    <dbReference type="NCBI Taxonomy" id="156889"/>
    <lineage>
        <taxon>Bacteria</taxon>
        <taxon>Pseudomonadati</taxon>
        <taxon>Pseudomonadota</taxon>
        <taxon>Magnetococcia</taxon>
        <taxon>Magnetococcales</taxon>
        <taxon>Magnetococcaceae</taxon>
        <taxon>Magnetococcus</taxon>
    </lineage>
</organism>
<dbReference type="Proteomes" id="UP000002586">
    <property type="component" value="Chromosome"/>
</dbReference>
<dbReference type="Gene3D" id="2.20.28.160">
    <property type="match status" value="1"/>
</dbReference>
<reference evidence="1 2" key="2">
    <citation type="journal article" date="2012" name="Int. J. Syst. Evol. Microbiol.">
        <title>Magnetococcus marinus gen. nov., sp. nov., a marine, magnetotactic bacterium that represents a novel lineage (Magnetococcaceae fam. nov.; Magnetococcales ord. nov.) at the base of the Alphaproteobacteria.</title>
        <authorList>
            <person name="Bazylinski D.A."/>
            <person name="Williams T.J."/>
            <person name="Lefevre C.T."/>
            <person name="Berg R.J."/>
            <person name="Zhang C.L."/>
            <person name="Bowser S.S."/>
            <person name="Dean A.J."/>
            <person name="Beveridge T.J."/>
        </authorList>
    </citation>
    <scope>NUCLEOTIDE SEQUENCE [LARGE SCALE GENOMIC DNA]</scope>
    <source>
        <strain evidence="2">ATCC BAA-1437 / JCM 17883 / MC-1</strain>
    </source>
</reference>
<accession>A0L761</accession>
<dbReference type="EMBL" id="CP000471">
    <property type="protein sequence ID" value="ABK43804.1"/>
    <property type="molecule type" value="Genomic_DNA"/>
</dbReference>
<sequence>MSYHVEKQCPKCGQMLRVPKNIGGKLMACPACGNKIISDFKFGGVRKQQGLARKIFELPGMMLQRLFNLLR</sequence>
<gene>
    <name evidence="1" type="ordered locus">Mmc1_1293</name>
</gene>
<evidence type="ECO:0000313" key="1">
    <source>
        <dbReference type="EMBL" id="ABK43804.1"/>
    </source>
</evidence>